<protein>
    <recommendedName>
        <fullName evidence="4">Outer membrane efflux protein</fullName>
    </recommendedName>
</protein>
<evidence type="ECO:0000313" key="3">
    <source>
        <dbReference type="EMBL" id="CRH07199.1"/>
    </source>
</evidence>
<name>A0A1S7LM07_MAGMO</name>
<dbReference type="SUPFAM" id="SSF56954">
    <property type="entry name" value="Outer membrane efflux proteins (OEP)"/>
    <property type="match status" value="1"/>
</dbReference>
<dbReference type="PANTHER" id="PTHR30203">
    <property type="entry name" value="OUTER MEMBRANE CATION EFFLUX PROTEIN"/>
    <property type="match status" value="1"/>
</dbReference>
<organism evidence="3">
    <name type="scientific">Magnetococcus massalia (strain MO-1)</name>
    <dbReference type="NCBI Taxonomy" id="451514"/>
    <lineage>
        <taxon>Bacteria</taxon>
        <taxon>Pseudomonadati</taxon>
        <taxon>Pseudomonadota</taxon>
        <taxon>Magnetococcia</taxon>
        <taxon>Magnetococcales</taxon>
        <taxon>Magnetococcaceae</taxon>
        <taxon>Magnetococcus</taxon>
    </lineage>
</organism>
<feature type="chain" id="PRO_5012978270" description="Outer membrane efflux protein" evidence="2">
    <location>
        <begin position="37"/>
        <end position="582"/>
    </location>
</feature>
<dbReference type="InterPro" id="IPR010131">
    <property type="entry name" value="MdtP/NodT-like"/>
</dbReference>
<evidence type="ECO:0008006" key="4">
    <source>
        <dbReference type="Google" id="ProtNLM"/>
    </source>
</evidence>
<feature type="region of interest" description="Disordered" evidence="1">
    <location>
        <begin position="524"/>
        <end position="559"/>
    </location>
</feature>
<dbReference type="PROSITE" id="PS51257">
    <property type="entry name" value="PROKAR_LIPOPROTEIN"/>
    <property type="match status" value="1"/>
</dbReference>
<reference evidence="3" key="1">
    <citation type="submission" date="2015-04" db="EMBL/GenBank/DDBJ databases">
        <authorList>
            <person name="Syromyatnikov M.Y."/>
            <person name="Popov V.N."/>
        </authorList>
    </citation>
    <scope>NUCLEOTIDE SEQUENCE</scope>
    <source>
        <strain evidence="3">MO-1</strain>
    </source>
</reference>
<feature type="compositionally biased region" description="Polar residues" evidence="1">
    <location>
        <begin position="544"/>
        <end position="557"/>
    </location>
</feature>
<keyword evidence="2" id="KW-0732">Signal</keyword>
<dbReference type="PANTHER" id="PTHR30203:SF30">
    <property type="entry name" value="OUTER MEMBRANE PROTEIN-RELATED"/>
    <property type="match status" value="1"/>
</dbReference>
<dbReference type="Gene3D" id="1.20.1600.10">
    <property type="entry name" value="Outer membrane efflux proteins (OEP)"/>
    <property type="match status" value="1"/>
</dbReference>
<dbReference type="GO" id="GO:0015562">
    <property type="term" value="F:efflux transmembrane transporter activity"/>
    <property type="evidence" value="ECO:0007669"/>
    <property type="project" value="InterPro"/>
</dbReference>
<evidence type="ECO:0000256" key="2">
    <source>
        <dbReference type="SAM" id="SignalP"/>
    </source>
</evidence>
<feature type="signal peptide" evidence="2">
    <location>
        <begin position="1"/>
        <end position="36"/>
    </location>
</feature>
<dbReference type="EMBL" id="LO017727">
    <property type="protein sequence ID" value="CRH07199.1"/>
    <property type="molecule type" value="Genomic_DNA"/>
</dbReference>
<sequence>MCFKGGSVLLRKLDLTMKKRALIALSLWLLAGCTSAPTELTPETRKQRVESDLNQLFNVPDSSLLTLSMHEAVGLALKQNLNYRIQLLEEANQQLDKHAAERKMLPQILFKAGYFGRSNDPRHEENGAYSVGRDQHISLHDVTFTWNALDFGLSEIASMQHADKVLIKRERRRQALQNLVEEVRHSYWRAVVSDRLLKPLDQMIAQLEQNYAGVRQLDPQKYDKPLLVIEQKQRSLERLKKLQTLRTELVEARVKLANLLHLKSGAQFRTFYNEYDFLDMRVAHLPLPQLERTMLANRSEIRESDYAERISANEVRKASIKTLPALGISADVLANSDQYLLKRSWMESAVTLSWSLLDWANRHEIIEKAEMQTEQVKMRRLIKSMAALMQLRLALESFHQAGRNYQMDHELMKVKREKMKLFPKWGDEPNILADVQATEVQADALAATIQQGLAHADSQIALGRLYQTLGYDFVPLNLPFQRLDFGMLAKQLAQRHLHAYPLVASGRLDQAVTERQKQNITIQPVASQPAPKPAQKPVKIRRNIPQNRLMSEGQPVSSPAMMVEQRVGLKRVEVQQERLQAQ</sequence>
<gene>
    <name evidence="3" type="ORF">MAGMO_3055</name>
</gene>
<accession>A0A1S7LM07</accession>
<dbReference type="AlphaFoldDB" id="A0A1S7LM07"/>
<evidence type="ECO:0000256" key="1">
    <source>
        <dbReference type="SAM" id="MobiDB-lite"/>
    </source>
</evidence>
<proteinExistence type="predicted"/>
<feature type="compositionally biased region" description="Low complexity" evidence="1">
    <location>
        <begin position="524"/>
        <end position="537"/>
    </location>
</feature>